<accession>A0ABY4EHH3</accession>
<sequence>MKRLKKHYKLIPIAVLIIGIVIYAAVQLLEKPKTTATWIWDVSQIKGKEEETIEFAKDKNVNLIYLHVSLKKFDEEAYQTFIKEASSENIEVYALGGDPSWGLEDNRKSLDKFADRIKNYNDESRKDQQFKGVHLDIEPYLLPEWERNQQEVVNQWVGNMEYLKDKIKQGTDLHVSGDFPFWLNQVEVAKTHESLGEWMVGHLDSITIMAYRDSTNGKNGIKHLVTPLVETAANQKKSVIIGVNVINTDEGKHTTFYDSSPIKMNRELNDLKKEFKGHPGYGGVAVHDYSHWKKWMKLNS</sequence>
<evidence type="ECO:0000313" key="3">
    <source>
        <dbReference type="Proteomes" id="UP000831787"/>
    </source>
</evidence>
<feature type="transmembrane region" description="Helical" evidence="1">
    <location>
        <begin position="7"/>
        <end position="26"/>
    </location>
</feature>
<dbReference type="Gene3D" id="3.20.20.80">
    <property type="entry name" value="Glycosidases"/>
    <property type="match status" value="1"/>
</dbReference>
<evidence type="ECO:0000313" key="2">
    <source>
        <dbReference type="EMBL" id="UOQ43914.1"/>
    </source>
</evidence>
<gene>
    <name evidence="2" type="ORF">MUN89_18905</name>
</gene>
<organism evidence="2 3">
    <name type="scientific">Halobacillus salinarum</name>
    <dbReference type="NCBI Taxonomy" id="2932257"/>
    <lineage>
        <taxon>Bacteria</taxon>
        <taxon>Bacillati</taxon>
        <taxon>Bacillota</taxon>
        <taxon>Bacilli</taxon>
        <taxon>Bacillales</taxon>
        <taxon>Bacillaceae</taxon>
        <taxon>Halobacillus</taxon>
    </lineage>
</organism>
<dbReference type="SUPFAM" id="SSF51445">
    <property type="entry name" value="(Trans)glycosidases"/>
    <property type="match status" value="1"/>
</dbReference>
<keyword evidence="3" id="KW-1185">Reference proteome</keyword>
<dbReference type="EMBL" id="CP095073">
    <property type="protein sequence ID" value="UOQ43914.1"/>
    <property type="molecule type" value="Genomic_DNA"/>
</dbReference>
<dbReference type="RefSeq" id="WP_244709447.1">
    <property type="nucleotide sequence ID" value="NZ_CP095073.1"/>
</dbReference>
<reference evidence="2 3" key="1">
    <citation type="submission" date="2022-04" db="EMBL/GenBank/DDBJ databases">
        <title>Halobacillus sp. isolated from saltern.</title>
        <authorList>
            <person name="Won M."/>
            <person name="Lee C.-M."/>
            <person name="Woen H.-Y."/>
            <person name="Kwon S.-W."/>
        </authorList>
    </citation>
    <scope>NUCLEOTIDE SEQUENCE [LARGE SCALE GENOMIC DNA]</scope>
    <source>
        <strain evidence="2 3">SSBR10-3</strain>
    </source>
</reference>
<dbReference type="Proteomes" id="UP000831787">
    <property type="component" value="Chromosome"/>
</dbReference>
<proteinExistence type="predicted"/>
<protein>
    <recommendedName>
        <fullName evidence="4">Amidase</fullName>
    </recommendedName>
</protein>
<name>A0ABY4EHH3_9BACI</name>
<keyword evidence="1" id="KW-1133">Transmembrane helix</keyword>
<keyword evidence="1" id="KW-0812">Transmembrane</keyword>
<evidence type="ECO:0000256" key="1">
    <source>
        <dbReference type="SAM" id="Phobius"/>
    </source>
</evidence>
<evidence type="ECO:0008006" key="4">
    <source>
        <dbReference type="Google" id="ProtNLM"/>
    </source>
</evidence>
<dbReference type="InterPro" id="IPR017853">
    <property type="entry name" value="GH"/>
</dbReference>
<keyword evidence="1" id="KW-0472">Membrane</keyword>